<proteinExistence type="predicted"/>
<organism evidence="2 3">
    <name type="scientific">Gongylonema pulchrum</name>
    <dbReference type="NCBI Taxonomy" id="637853"/>
    <lineage>
        <taxon>Eukaryota</taxon>
        <taxon>Metazoa</taxon>
        <taxon>Ecdysozoa</taxon>
        <taxon>Nematoda</taxon>
        <taxon>Chromadorea</taxon>
        <taxon>Rhabditida</taxon>
        <taxon>Spirurina</taxon>
        <taxon>Spiruromorpha</taxon>
        <taxon>Spiruroidea</taxon>
        <taxon>Gongylonematidae</taxon>
        <taxon>Gongylonema</taxon>
    </lineage>
</organism>
<dbReference type="Proteomes" id="UP000271098">
    <property type="component" value="Unassembled WGS sequence"/>
</dbReference>
<gene>
    <name evidence="2" type="ORF">GPUH_LOCUS8907</name>
</gene>
<evidence type="ECO:0000313" key="3">
    <source>
        <dbReference type="Proteomes" id="UP000271098"/>
    </source>
</evidence>
<name>A0A3P6RRX5_9BILA</name>
<evidence type="ECO:0000256" key="1">
    <source>
        <dbReference type="SAM" id="MobiDB-lite"/>
    </source>
</evidence>
<protein>
    <submittedName>
        <fullName evidence="2">Uncharacterized protein</fullName>
    </submittedName>
</protein>
<feature type="compositionally biased region" description="Polar residues" evidence="1">
    <location>
        <begin position="30"/>
        <end position="39"/>
    </location>
</feature>
<reference evidence="2 3" key="1">
    <citation type="submission" date="2018-11" db="EMBL/GenBank/DDBJ databases">
        <authorList>
            <consortium name="Pathogen Informatics"/>
        </authorList>
    </citation>
    <scope>NUCLEOTIDE SEQUENCE [LARGE SCALE GENOMIC DNA]</scope>
</reference>
<sequence>MPVDYASIDGRAEAADYQLLDISTHNVTTKVPDQHQQPKYPQRESFNHVGGYGTFVSQTEPGYGSRIPLQQHRWIFKRRARRILSGQM</sequence>
<dbReference type="AlphaFoldDB" id="A0A3P6RRX5"/>
<evidence type="ECO:0000313" key="2">
    <source>
        <dbReference type="EMBL" id="VDK66222.1"/>
    </source>
</evidence>
<dbReference type="EMBL" id="UYRT01027354">
    <property type="protein sequence ID" value="VDK66222.1"/>
    <property type="molecule type" value="Genomic_DNA"/>
</dbReference>
<keyword evidence="3" id="KW-1185">Reference proteome</keyword>
<accession>A0A3P6RRX5</accession>
<feature type="region of interest" description="Disordered" evidence="1">
    <location>
        <begin position="30"/>
        <end position="51"/>
    </location>
</feature>